<dbReference type="PIRSF" id="PIRSF036492">
    <property type="entry name" value="ALDH"/>
    <property type="match status" value="1"/>
</dbReference>
<dbReference type="GO" id="GO:0005737">
    <property type="term" value="C:cytoplasm"/>
    <property type="evidence" value="ECO:0007669"/>
    <property type="project" value="TreeGrafter"/>
</dbReference>
<dbReference type="Gene3D" id="3.40.605.10">
    <property type="entry name" value="Aldehyde Dehydrogenase, Chain A, domain 1"/>
    <property type="match status" value="1"/>
</dbReference>
<dbReference type="FunFam" id="3.40.605.10:FF:000004">
    <property type="entry name" value="Aldehyde dehydrogenase"/>
    <property type="match status" value="1"/>
</dbReference>
<dbReference type="PANTHER" id="PTHR43570:SF16">
    <property type="entry name" value="ALDEHYDE DEHYDROGENASE TYPE III, ISOFORM Q"/>
    <property type="match status" value="1"/>
</dbReference>
<evidence type="ECO:0000256" key="2">
    <source>
        <dbReference type="ARBA" id="ARBA00023002"/>
    </source>
</evidence>
<dbReference type="InterPro" id="IPR016162">
    <property type="entry name" value="Ald_DH_N"/>
</dbReference>
<dbReference type="GO" id="GO:0004029">
    <property type="term" value="F:aldehyde dehydrogenase (NAD+) activity"/>
    <property type="evidence" value="ECO:0007669"/>
    <property type="project" value="TreeGrafter"/>
</dbReference>
<accession>A0AAW0G5J3</accession>
<dbReference type="EMBL" id="JASBNA010000020">
    <property type="protein sequence ID" value="KAK7685554.1"/>
    <property type="molecule type" value="Genomic_DNA"/>
</dbReference>
<keyword evidence="8" id="KW-0812">Transmembrane</keyword>
<evidence type="ECO:0000256" key="7">
    <source>
        <dbReference type="RuleBase" id="RU003345"/>
    </source>
</evidence>
<sequence>MTFETTPIEDIPKIREDLIKGFASGKTKDLKYRRDQLIHLAYLLKENRDRFVEALASDLHRPVLESDFLDLNATLSEIKECFNNVNKWAKPESPPFALNWFFMKPHTRKEPKGVVLVIGPFNFPVWCLIGPCASAIAAGNTVVLKPSEMCPSVASLIAELVPKYLDPDVVRVVNGSIPETTKLLEYQWGHVCYTGSQRVAKIIGVAAAKTLSPVTLELGGKSPVVIDSTADLKTAARRILWGKCANAGQICVAPDYVLVLREVEEAFIAELTAVYAEYFPGDLAKSDGYSRIVSPVHAARIKKMVDETKGKIILGGEIDAEERYIAPTIVRDVPKDDSLMSEEIFGPVLPIISVGSLDEAIETINGGDHPLVLYVFTKDKKVKEKVFAGTQSGAAVANDVLIHVGASGLPFGGIGGSGSGATTGVWGFNTFSHFRASIDVPGWMDALVLKNRFPPYTDTKMRTLRQLQGDKLPPRPGTSAALAAAKRRWGFWTLLALLGVISALLKKRLIKS</sequence>
<reference evidence="10 11" key="1">
    <citation type="submission" date="2022-09" db="EMBL/GenBank/DDBJ databases">
        <authorList>
            <person name="Palmer J.M."/>
        </authorList>
    </citation>
    <scope>NUCLEOTIDE SEQUENCE [LARGE SCALE GENOMIC DNA]</scope>
    <source>
        <strain evidence="10 11">DSM 7382</strain>
    </source>
</reference>
<evidence type="ECO:0000256" key="3">
    <source>
        <dbReference type="ARBA" id="ARBA00023027"/>
    </source>
</evidence>
<evidence type="ECO:0000256" key="4">
    <source>
        <dbReference type="PIRNR" id="PIRNR036492"/>
    </source>
</evidence>
<evidence type="ECO:0000256" key="5">
    <source>
        <dbReference type="PIRSR" id="PIRSR036492-1"/>
    </source>
</evidence>
<keyword evidence="2 4" id="KW-0560">Oxidoreductase</keyword>
<organism evidence="10 11">
    <name type="scientific">Cerrena zonata</name>
    <dbReference type="NCBI Taxonomy" id="2478898"/>
    <lineage>
        <taxon>Eukaryota</taxon>
        <taxon>Fungi</taxon>
        <taxon>Dikarya</taxon>
        <taxon>Basidiomycota</taxon>
        <taxon>Agaricomycotina</taxon>
        <taxon>Agaricomycetes</taxon>
        <taxon>Polyporales</taxon>
        <taxon>Cerrenaceae</taxon>
        <taxon>Cerrena</taxon>
    </lineage>
</organism>
<dbReference type="Gene3D" id="3.40.309.10">
    <property type="entry name" value="Aldehyde Dehydrogenase, Chain A, domain 2"/>
    <property type="match status" value="1"/>
</dbReference>
<keyword evidence="11" id="KW-1185">Reference proteome</keyword>
<dbReference type="InterPro" id="IPR015590">
    <property type="entry name" value="Aldehyde_DH_dom"/>
</dbReference>
<evidence type="ECO:0000256" key="8">
    <source>
        <dbReference type="SAM" id="Phobius"/>
    </source>
</evidence>
<dbReference type="CDD" id="cd07135">
    <property type="entry name" value="ALDH_F14-YMR110C"/>
    <property type="match status" value="1"/>
</dbReference>
<protein>
    <recommendedName>
        <fullName evidence="4">Aldehyde dehydrogenase</fullName>
    </recommendedName>
</protein>
<evidence type="ECO:0000313" key="10">
    <source>
        <dbReference type="EMBL" id="KAK7685554.1"/>
    </source>
</evidence>
<dbReference type="InterPro" id="IPR012394">
    <property type="entry name" value="Aldehyde_DH_NAD(P)"/>
</dbReference>
<feature type="domain" description="Aldehyde dehydrogenase" evidence="9">
    <location>
        <begin position="20"/>
        <end position="434"/>
    </location>
</feature>
<dbReference type="Pfam" id="PF00171">
    <property type="entry name" value="Aldedh"/>
    <property type="match status" value="1"/>
</dbReference>
<gene>
    <name evidence="10" type="ORF">QCA50_011421</name>
</gene>
<comment type="caution">
    <text evidence="10">The sequence shown here is derived from an EMBL/GenBank/DDBJ whole genome shotgun (WGS) entry which is preliminary data.</text>
</comment>
<keyword evidence="8" id="KW-1133">Transmembrane helix</keyword>
<keyword evidence="8" id="KW-0472">Membrane</keyword>
<evidence type="ECO:0000256" key="1">
    <source>
        <dbReference type="ARBA" id="ARBA00009986"/>
    </source>
</evidence>
<dbReference type="InterPro" id="IPR016161">
    <property type="entry name" value="Ald_DH/histidinol_DH"/>
</dbReference>
<dbReference type="SUPFAM" id="SSF53720">
    <property type="entry name" value="ALDH-like"/>
    <property type="match status" value="1"/>
</dbReference>
<dbReference type="InterPro" id="IPR029510">
    <property type="entry name" value="Ald_DH_CS_GLU"/>
</dbReference>
<feature type="active site" evidence="5 6">
    <location>
        <position position="217"/>
    </location>
</feature>
<dbReference type="GO" id="GO:0006081">
    <property type="term" value="P:aldehyde metabolic process"/>
    <property type="evidence" value="ECO:0007669"/>
    <property type="project" value="InterPro"/>
</dbReference>
<feature type="active site" evidence="5">
    <location>
        <position position="251"/>
    </location>
</feature>
<name>A0AAW0G5J3_9APHY</name>
<dbReference type="PANTHER" id="PTHR43570">
    <property type="entry name" value="ALDEHYDE DEHYDROGENASE"/>
    <property type="match status" value="1"/>
</dbReference>
<dbReference type="FunFam" id="3.40.309.10:FF:000025">
    <property type="entry name" value="Aldehyde dehydrogenase"/>
    <property type="match status" value="1"/>
</dbReference>
<comment type="similarity">
    <text evidence="1 4 7">Belongs to the aldehyde dehydrogenase family.</text>
</comment>
<evidence type="ECO:0000256" key="6">
    <source>
        <dbReference type="PROSITE-ProRule" id="PRU10007"/>
    </source>
</evidence>
<feature type="transmembrane region" description="Helical" evidence="8">
    <location>
        <begin position="489"/>
        <end position="505"/>
    </location>
</feature>
<dbReference type="AlphaFoldDB" id="A0AAW0G5J3"/>
<evidence type="ECO:0000259" key="9">
    <source>
        <dbReference type="Pfam" id="PF00171"/>
    </source>
</evidence>
<evidence type="ECO:0000313" key="11">
    <source>
        <dbReference type="Proteomes" id="UP001385951"/>
    </source>
</evidence>
<dbReference type="Proteomes" id="UP001385951">
    <property type="component" value="Unassembled WGS sequence"/>
</dbReference>
<keyword evidence="3" id="KW-0520">NAD</keyword>
<proteinExistence type="inferred from homology"/>
<dbReference type="PROSITE" id="PS00687">
    <property type="entry name" value="ALDEHYDE_DEHYDR_GLU"/>
    <property type="match status" value="1"/>
</dbReference>
<dbReference type="InterPro" id="IPR016163">
    <property type="entry name" value="Ald_DH_C"/>
</dbReference>